<protein>
    <submittedName>
        <fullName evidence="1">Uncharacterized protein</fullName>
    </submittedName>
</protein>
<evidence type="ECO:0000313" key="1">
    <source>
        <dbReference type="EMBL" id="KAF5369808.1"/>
    </source>
</evidence>
<dbReference type="OrthoDB" id="432970at2759"/>
<keyword evidence="2" id="KW-1185">Reference proteome</keyword>
<name>A0A8H5GRS2_9AGAR</name>
<sequence length="253" mass="28993">MHKTRSGRDLPLIHSHLPCLTVIRVKRSVLARNAQNVTEPLWHTFSYLNVECQTEDWKVHKRTVCVKGEIWNKTERTLRKISGPNNPMGRLQSMEDNAWAFRRQNPDPNPSHCDGCFRRFRGHPPNEDDIDETGKPYEDCGSVSDGKRCRNCDWVACRDCMRPENQKWSVLAPPTGTCRCLKSNFGVRYCTLTTSYLHGDQKKHYHGDRHPEVSASGYSRSAFEDEPRKCGNCGKVALCLKGEHLKDLSPLIQ</sequence>
<comment type="caution">
    <text evidence="1">The sequence shown here is derived from an EMBL/GenBank/DDBJ whole genome shotgun (WGS) entry which is preliminary data.</text>
</comment>
<dbReference type="AlphaFoldDB" id="A0A8H5GRS2"/>
<dbReference type="EMBL" id="JAACJM010000012">
    <property type="protein sequence ID" value="KAF5369808.1"/>
    <property type="molecule type" value="Genomic_DNA"/>
</dbReference>
<accession>A0A8H5GRS2</accession>
<evidence type="ECO:0000313" key="2">
    <source>
        <dbReference type="Proteomes" id="UP000559256"/>
    </source>
</evidence>
<gene>
    <name evidence="1" type="ORF">D9758_001350</name>
</gene>
<reference evidence="1 2" key="1">
    <citation type="journal article" date="2020" name="ISME J.">
        <title>Uncovering the hidden diversity of litter-decomposition mechanisms in mushroom-forming fungi.</title>
        <authorList>
            <person name="Floudas D."/>
            <person name="Bentzer J."/>
            <person name="Ahren D."/>
            <person name="Johansson T."/>
            <person name="Persson P."/>
            <person name="Tunlid A."/>
        </authorList>
    </citation>
    <scope>NUCLEOTIDE SEQUENCE [LARGE SCALE GENOMIC DNA]</scope>
    <source>
        <strain evidence="1 2">CBS 291.85</strain>
    </source>
</reference>
<dbReference type="Proteomes" id="UP000559256">
    <property type="component" value="Unassembled WGS sequence"/>
</dbReference>
<organism evidence="1 2">
    <name type="scientific">Tetrapyrgos nigripes</name>
    <dbReference type="NCBI Taxonomy" id="182062"/>
    <lineage>
        <taxon>Eukaryota</taxon>
        <taxon>Fungi</taxon>
        <taxon>Dikarya</taxon>
        <taxon>Basidiomycota</taxon>
        <taxon>Agaricomycotina</taxon>
        <taxon>Agaricomycetes</taxon>
        <taxon>Agaricomycetidae</taxon>
        <taxon>Agaricales</taxon>
        <taxon>Marasmiineae</taxon>
        <taxon>Marasmiaceae</taxon>
        <taxon>Tetrapyrgos</taxon>
    </lineage>
</organism>
<proteinExistence type="predicted"/>